<protein>
    <submittedName>
        <fullName evidence="19">Penicillin-binding protein 1A</fullName>
    </submittedName>
</protein>
<dbReference type="InterPro" id="IPR023346">
    <property type="entry name" value="Lysozyme-like_dom_sf"/>
</dbReference>
<feature type="region of interest" description="Disordered" evidence="15">
    <location>
        <begin position="1"/>
        <end position="74"/>
    </location>
</feature>
<dbReference type="InterPro" id="IPR001264">
    <property type="entry name" value="Glyco_trans_51"/>
</dbReference>
<dbReference type="GO" id="GO:0009002">
    <property type="term" value="F:serine-type D-Ala-D-Ala carboxypeptidase activity"/>
    <property type="evidence" value="ECO:0007669"/>
    <property type="project" value="UniProtKB-EC"/>
</dbReference>
<evidence type="ECO:0000256" key="11">
    <source>
        <dbReference type="ARBA" id="ARBA00023268"/>
    </source>
</evidence>
<dbReference type="GO" id="GO:0008658">
    <property type="term" value="F:penicillin binding"/>
    <property type="evidence" value="ECO:0007669"/>
    <property type="project" value="InterPro"/>
</dbReference>
<evidence type="ECO:0000259" key="18">
    <source>
        <dbReference type="Pfam" id="PF00912"/>
    </source>
</evidence>
<dbReference type="InterPro" id="IPR050396">
    <property type="entry name" value="Glycosyltr_51/Transpeptidase"/>
</dbReference>
<dbReference type="GO" id="GO:0009252">
    <property type="term" value="P:peptidoglycan biosynthetic process"/>
    <property type="evidence" value="ECO:0007669"/>
    <property type="project" value="UniProtKB-UniPathway"/>
</dbReference>
<sequence length="728" mass="78058">MAWARKKSGGRREPQFGLAAALSDLRLSPQDRIANNDDKPKKPSSKREENDSDDDTPRERKPRAAKNSSRRKSNGRARSGLYRLVYWGAVLGLWAAIALVGVMVWAGAHLPPIQSLEIPKRPPTIQITGLDGSVLATRGEMAGANVALKDLPPYLPKAFIAIEDRRFYSHYGVDPLGILRAAIANVIHRGVSQGGSTLTQQLAKNLFLTQERTLQRKLQEAELAIWLERKHSKAEILELYLNRVYFGSGAYGVEAAAQRYFGKSAKNVTLPEAAMLAGLVKSPTRLAPNRNPEGAEKRAQTVLAAMADAKFITEAQAQASIGHPSYNVKAAGAGTVNYVADWIGEVLDDLVGQIDQNIVVETTINPKLQSIAEAAVIDELAAKSVKFNVSQGALVAMTPDGAVRAMVGGRNYAESQYNRAVTAKRQPGSAFKPFVYLTAIESGLTPETIRQDAPLDVKGWKPENFSREYFGAVTLTQALAMSLNTVAVRLGLEVGAKNVVRTAHRLGISSKLDANASIALGTSEVSVLEMVGAYAPFANGGLGVSPHVVTRIRTADGKVLYARPADQLGQVIDPRNVAAMNTMMQETLLSGTAHKAELPGWMAAGKTGTSQDFRDAWFIGYTANLVTGVWLGNDDNSPTRKATGGGLPVEVWTRFMRAAHQGVAPVPLPDSQAGGFFSNITQVSSQSPAANTSLPASNAGRPAPARASVRPEAASGLDGWLMDRLFGR</sequence>
<keyword evidence="11" id="KW-0511">Multifunctional enzyme</keyword>
<dbReference type="InterPro" id="IPR012338">
    <property type="entry name" value="Beta-lactam/transpept-like"/>
</dbReference>
<keyword evidence="9" id="KW-0133">Cell shape</keyword>
<dbReference type="InterPro" id="IPR001460">
    <property type="entry name" value="PCN-bd_Tpept"/>
</dbReference>
<comment type="catalytic activity">
    <reaction evidence="13">
        <text>Preferential cleavage: (Ac)2-L-Lys-D-Ala-|-D-Ala. Also transpeptidation of peptidyl-alanyl moieties that are N-acyl substituents of D-alanine.</text>
        <dbReference type="EC" id="3.4.16.4"/>
    </reaction>
</comment>
<dbReference type="FunFam" id="1.10.3810.10:FF:000001">
    <property type="entry name" value="Penicillin-binding protein 1A"/>
    <property type="match status" value="1"/>
</dbReference>
<keyword evidence="4" id="KW-0121">Carboxypeptidase</keyword>
<comment type="catalytic activity">
    <reaction evidence="14">
        <text>[GlcNAc-(1-&gt;4)-Mur2Ac(oyl-L-Ala-gamma-D-Glu-L-Lys-D-Ala-D-Ala)](n)-di-trans,octa-cis-undecaprenyl diphosphate + beta-D-GlcNAc-(1-&gt;4)-Mur2Ac(oyl-L-Ala-gamma-D-Glu-L-Lys-D-Ala-D-Ala)-di-trans,octa-cis-undecaprenyl diphosphate = [GlcNAc-(1-&gt;4)-Mur2Ac(oyl-L-Ala-gamma-D-Glu-L-Lys-D-Ala-D-Ala)](n+1)-di-trans,octa-cis-undecaprenyl diphosphate + di-trans,octa-cis-undecaprenyl diphosphate + H(+)</text>
        <dbReference type="Rhea" id="RHEA:23708"/>
        <dbReference type="Rhea" id="RHEA-COMP:9602"/>
        <dbReference type="Rhea" id="RHEA-COMP:9603"/>
        <dbReference type="ChEBI" id="CHEBI:15378"/>
        <dbReference type="ChEBI" id="CHEBI:58405"/>
        <dbReference type="ChEBI" id="CHEBI:60033"/>
        <dbReference type="ChEBI" id="CHEBI:78435"/>
        <dbReference type="EC" id="2.4.99.28"/>
    </reaction>
</comment>
<feature type="compositionally biased region" description="Polar residues" evidence="15">
    <location>
        <begin position="687"/>
        <end position="696"/>
    </location>
</feature>
<name>A0A1M5YGY4_9BRAD</name>
<evidence type="ECO:0000256" key="16">
    <source>
        <dbReference type="SAM" id="Phobius"/>
    </source>
</evidence>
<keyword evidence="10" id="KW-0573">Peptidoglycan synthesis</keyword>
<dbReference type="InterPro" id="IPR036950">
    <property type="entry name" value="PBP_transglycosylase"/>
</dbReference>
<accession>A0A1M5YGY4</accession>
<dbReference type="GO" id="GO:0030288">
    <property type="term" value="C:outer membrane-bounded periplasmic space"/>
    <property type="evidence" value="ECO:0007669"/>
    <property type="project" value="TreeGrafter"/>
</dbReference>
<keyword evidence="16" id="KW-0812">Transmembrane</keyword>
<dbReference type="GO" id="GO:0071555">
    <property type="term" value="P:cell wall organization"/>
    <property type="evidence" value="ECO:0007669"/>
    <property type="project" value="UniProtKB-KW"/>
</dbReference>
<organism evidence="19 20">
    <name type="scientific">Bradyrhizobium erythrophlei</name>
    <dbReference type="NCBI Taxonomy" id="1437360"/>
    <lineage>
        <taxon>Bacteria</taxon>
        <taxon>Pseudomonadati</taxon>
        <taxon>Pseudomonadota</taxon>
        <taxon>Alphaproteobacteria</taxon>
        <taxon>Hyphomicrobiales</taxon>
        <taxon>Nitrobacteraceae</taxon>
        <taxon>Bradyrhizobium</taxon>
    </lineage>
</organism>
<proteinExistence type="inferred from homology"/>
<evidence type="ECO:0000313" key="19">
    <source>
        <dbReference type="EMBL" id="SHI11321.1"/>
    </source>
</evidence>
<dbReference type="Pfam" id="PF00912">
    <property type="entry name" value="Transgly"/>
    <property type="match status" value="1"/>
</dbReference>
<dbReference type="SUPFAM" id="SSF56601">
    <property type="entry name" value="beta-lactamase/transpeptidase-like"/>
    <property type="match status" value="1"/>
</dbReference>
<dbReference type="Gene3D" id="1.10.3810.10">
    <property type="entry name" value="Biosynthetic peptidoglycan transglycosylase-like"/>
    <property type="match status" value="1"/>
</dbReference>
<dbReference type="PANTHER" id="PTHR32282">
    <property type="entry name" value="BINDING PROTEIN TRANSPEPTIDASE, PUTATIVE-RELATED"/>
    <property type="match status" value="1"/>
</dbReference>
<reference evidence="19 20" key="1">
    <citation type="submission" date="2016-11" db="EMBL/GenBank/DDBJ databases">
        <authorList>
            <person name="Jaros S."/>
            <person name="Januszkiewicz K."/>
            <person name="Wedrychowicz H."/>
        </authorList>
    </citation>
    <scope>NUCLEOTIDE SEQUENCE [LARGE SCALE GENOMIC DNA]</scope>
    <source>
        <strain evidence="19 20">GAS138</strain>
    </source>
</reference>
<dbReference type="RefSeq" id="WP_079606344.1">
    <property type="nucleotide sequence ID" value="NZ_LT670817.1"/>
</dbReference>
<keyword evidence="5" id="KW-0645">Protease</keyword>
<evidence type="ECO:0000256" key="6">
    <source>
        <dbReference type="ARBA" id="ARBA00022676"/>
    </source>
</evidence>
<evidence type="ECO:0000259" key="17">
    <source>
        <dbReference type="Pfam" id="PF00905"/>
    </source>
</evidence>
<evidence type="ECO:0000256" key="10">
    <source>
        <dbReference type="ARBA" id="ARBA00022984"/>
    </source>
</evidence>
<keyword evidence="7" id="KW-0808">Transferase</keyword>
<evidence type="ECO:0000256" key="4">
    <source>
        <dbReference type="ARBA" id="ARBA00022645"/>
    </source>
</evidence>
<evidence type="ECO:0000256" key="2">
    <source>
        <dbReference type="ARBA" id="ARBA00007090"/>
    </source>
</evidence>
<evidence type="ECO:0000256" key="12">
    <source>
        <dbReference type="ARBA" id="ARBA00023316"/>
    </source>
</evidence>
<evidence type="ECO:0000256" key="1">
    <source>
        <dbReference type="ARBA" id="ARBA00004752"/>
    </source>
</evidence>
<dbReference type="GO" id="GO:0008360">
    <property type="term" value="P:regulation of cell shape"/>
    <property type="evidence" value="ECO:0007669"/>
    <property type="project" value="UniProtKB-KW"/>
</dbReference>
<dbReference type="OrthoDB" id="9766909at2"/>
<feature type="domain" description="Penicillin-binding protein transpeptidase" evidence="17">
    <location>
        <begin position="392"/>
        <end position="623"/>
    </location>
</feature>
<feature type="domain" description="Glycosyl transferase family 51" evidence="18">
    <location>
        <begin position="140"/>
        <end position="306"/>
    </location>
</feature>
<evidence type="ECO:0000313" key="20">
    <source>
        <dbReference type="Proteomes" id="UP000189796"/>
    </source>
</evidence>
<dbReference type="AlphaFoldDB" id="A0A1M5YGY4"/>
<evidence type="ECO:0000256" key="9">
    <source>
        <dbReference type="ARBA" id="ARBA00022960"/>
    </source>
</evidence>
<dbReference type="UniPathway" id="UPA00219"/>
<evidence type="ECO:0000256" key="7">
    <source>
        <dbReference type="ARBA" id="ARBA00022679"/>
    </source>
</evidence>
<dbReference type="Gene3D" id="3.40.710.10">
    <property type="entry name" value="DD-peptidase/beta-lactamase superfamily"/>
    <property type="match status" value="1"/>
</dbReference>
<gene>
    <name evidence="19" type="ORF">SAMN05443248_8307</name>
</gene>
<dbReference type="GO" id="GO:0008955">
    <property type="term" value="F:peptidoglycan glycosyltransferase activity"/>
    <property type="evidence" value="ECO:0007669"/>
    <property type="project" value="UniProtKB-EC"/>
</dbReference>
<keyword evidence="16" id="KW-1133">Transmembrane helix</keyword>
<evidence type="ECO:0000256" key="5">
    <source>
        <dbReference type="ARBA" id="ARBA00022670"/>
    </source>
</evidence>
<evidence type="ECO:0000256" key="13">
    <source>
        <dbReference type="ARBA" id="ARBA00034000"/>
    </source>
</evidence>
<evidence type="ECO:0000256" key="8">
    <source>
        <dbReference type="ARBA" id="ARBA00022801"/>
    </source>
</evidence>
<feature type="transmembrane region" description="Helical" evidence="16">
    <location>
        <begin position="84"/>
        <end position="108"/>
    </location>
</feature>
<dbReference type="FunFam" id="3.40.710.10:FF:000028">
    <property type="entry name" value="Penicillin-binding protein 1A"/>
    <property type="match status" value="1"/>
</dbReference>
<feature type="compositionally biased region" description="Basic and acidic residues" evidence="15">
    <location>
        <begin position="34"/>
        <end position="59"/>
    </location>
</feature>
<comment type="pathway">
    <text evidence="1">Cell wall biogenesis; peptidoglycan biosynthesis.</text>
</comment>
<dbReference type="EMBL" id="LT670817">
    <property type="protein sequence ID" value="SHI11321.1"/>
    <property type="molecule type" value="Genomic_DNA"/>
</dbReference>
<comment type="similarity">
    <text evidence="3">In the N-terminal section; belongs to the glycosyltransferase 51 family.</text>
</comment>
<dbReference type="GO" id="GO:0006508">
    <property type="term" value="P:proteolysis"/>
    <property type="evidence" value="ECO:0007669"/>
    <property type="project" value="UniProtKB-KW"/>
</dbReference>
<dbReference type="NCBIfam" id="TIGR02074">
    <property type="entry name" value="PBP_1a_fam"/>
    <property type="match status" value="1"/>
</dbReference>
<evidence type="ECO:0000256" key="14">
    <source>
        <dbReference type="ARBA" id="ARBA00049902"/>
    </source>
</evidence>
<dbReference type="Pfam" id="PF00905">
    <property type="entry name" value="Transpeptidase"/>
    <property type="match status" value="1"/>
</dbReference>
<keyword evidence="6" id="KW-0328">Glycosyltransferase</keyword>
<evidence type="ECO:0000256" key="3">
    <source>
        <dbReference type="ARBA" id="ARBA00007739"/>
    </source>
</evidence>
<dbReference type="PANTHER" id="PTHR32282:SF33">
    <property type="entry name" value="PEPTIDOGLYCAN GLYCOSYLTRANSFERASE"/>
    <property type="match status" value="1"/>
</dbReference>
<keyword evidence="8" id="KW-0378">Hydrolase</keyword>
<feature type="region of interest" description="Disordered" evidence="15">
    <location>
        <begin position="687"/>
        <end position="712"/>
    </location>
</feature>
<feature type="compositionally biased region" description="Basic residues" evidence="15">
    <location>
        <begin position="60"/>
        <end position="74"/>
    </location>
</feature>
<keyword evidence="12" id="KW-0961">Cell wall biogenesis/degradation</keyword>
<dbReference type="Proteomes" id="UP000189796">
    <property type="component" value="Chromosome I"/>
</dbReference>
<dbReference type="SUPFAM" id="SSF53955">
    <property type="entry name" value="Lysozyme-like"/>
    <property type="match status" value="1"/>
</dbReference>
<evidence type="ECO:0000256" key="15">
    <source>
        <dbReference type="SAM" id="MobiDB-lite"/>
    </source>
</evidence>
<comment type="similarity">
    <text evidence="2">In the C-terminal section; belongs to the transpeptidase family.</text>
</comment>
<keyword evidence="16" id="KW-0472">Membrane</keyword>